<name>A0A1G2B8T7_9BACT</name>
<proteinExistence type="predicted"/>
<evidence type="ECO:0000313" key="2">
    <source>
        <dbReference type="EMBL" id="OGY84627.1"/>
    </source>
</evidence>
<dbReference type="STRING" id="1798542.A3F54_00420"/>
<dbReference type="AlphaFoldDB" id="A0A1G2B8T7"/>
<accession>A0A1G2B8T7</accession>
<evidence type="ECO:0000259" key="1">
    <source>
        <dbReference type="Pfam" id="PF08486"/>
    </source>
</evidence>
<feature type="domain" description="Sporulation stage II protein D amidase enhancer LytB N-terminal" evidence="1">
    <location>
        <begin position="530"/>
        <end position="623"/>
    </location>
</feature>
<sequence>MEILGTSREIPVPYKPPISLWGQISAIAFSLITVTAVGFMLQKVEAAHTGNSISQVTNHGKAGASEAGAVIEALQISDILSRGYLGTYGMPPKQPRAQPPRPTLPINANSALNSGSQHLLFGDWQRTPLAQAHPAQVQLRQTAVTATLVSASKPEWQGKIVKQSYKTLNIKAGHSATFWFDVKNTGTKTWHDQETSDNFIALNAIDPSGRQSLFQHPFWPAYYRPAVLRTGPVKPGETVRISLALQAPEENGEFQESFQLVAENLTFIAKTQVHIKMKVSDAKPLYKAKKAAQSEKSISLARGEDREFWVEFKNTGRATWTNSGDRFLALNLTNPAGRVSVFENVEWYESYRPAIMDQASVAPGASARFTFMLHAPDTAGDYSESFQAVAEFFTWIEGTKFSLPITVTNDQAPQPEISGEQPRIRVGLYDTTEPIIVSGLNGKARLRNSAGKSLATPKKGENIKISYKNAKYTAKIGDKKFTDSRPFRVEAKTKNDPVEVESYSEVPSWLPEVNFNKYRGSVELVFNPNDGKMYVVNELPLESYMWGLGEAGNRNDLDYLGALVTAARTYALYHYLHPTKHASKPYLLTDTAGDQVYKGYGYEVLVPNIVQAAKNTAGYVVTYDGEVVVTPYFSRSDGRTRSWEEVWAGGPKGWLKGVDDPGCVGMVLWGHGIGLSAEGARWYSLQGKSWSWILKHYYTGIKLTQWYE</sequence>
<dbReference type="InterPro" id="IPR013693">
    <property type="entry name" value="SpoIID/LytB_N"/>
</dbReference>
<gene>
    <name evidence="2" type="ORF">A3F54_00420</name>
</gene>
<evidence type="ECO:0000313" key="3">
    <source>
        <dbReference type="Proteomes" id="UP000176952"/>
    </source>
</evidence>
<organism evidence="2 3">
    <name type="scientific">Candidatus Kerfeldbacteria bacterium RIFCSPHIGHO2_12_FULL_48_17</name>
    <dbReference type="NCBI Taxonomy" id="1798542"/>
    <lineage>
        <taxon>Bacteria</taxon>
        <taxon>Candidatus Kerfeldiibacteriota</taxon>
    </lineage>
</organism>
<comment type="caution">
    <text evidence="2">The sequence shown here is derived from an EMBL/GenBank/DDBJ whole genome shotgun (WGS) entry which is preliminary data.</text>
</comment>
<dbReference type="EMBL" id="MHKD01000012">
    <property type="protein sequence ID" value="OGY84627.1"/>
    <property type="molecule type" value="Genomic_DNA"/>
</dbReference>
<dbReference type="Proteomes" id="UP000176952">
    <property type="component" value="Unassembled WGS sequence"/>
</dbReference>
<reference evidence="2 3" key="1">
    <citation type="journal article" date="2016" name="Nat. Commun.">
        <title>Thousands of microbial genomes shed light on interconnected biogeochemical processes in an aquifer system.</title>
        <authorList>
            <person name="Anantharaman K."/>
            <person name="Brown C.T."/>
            <person name="Hug L.A."/>
            <person name="Sharon I."/>
            <person name="Castelle C.J."/>
            <person name="Probst A.J."/>
            <person name="Thomas B.C."/>
            <person name="Singh A."/>
            <person name="Wilkins M.J."/>
            <person name="Karaoz U."/>
            <person name="Brodie E.L."/>
            <person name="Williams K.H."/>
            <person name="Hubbard S.S."/>
            <person name="Banfield J.F."/>
        </authorList>
    </citation>
    <scope>NUCLEOTIDE SEQUENCE [LARGE SCALE GENOMIC DNA]</scope>
</reference>
<protein>
    <recommendedName>
        <fullName evidence="1">Sporulation stage II protein D amidase enhancer LytB N-terminal domain-containing protein</fullName>
    </recommendedName>
</protein>
<dbReference type="Pfam" id="PF08486">
    <property type="entry name" value="SpoIID"/>
    <property type="match status" value="1"/>
</dbReference>
<dbReference type="Gene3D" id="2.60.40.10">
    <property type="entry name" value="Immunoglobulins"/>
    <property type="match status" value="2"/>
</dbReference>
<dbReference type="InterPro" id="IPR013783">
    <property type="entry name" value="Ig-like_fold"/>
</dbReference>